<accession>W9SC00</accession>
<protein>
    <submittedName>
        <fullName evidence="1">Uncharacterized protein</fullName>
    </submittedName>
</protein>
<reference evidence="2" key="1">
    <citation type="submission" date="2013-01" db="EMBL/GenBank/DDBJ databases">
        <title>Draft Genome Sequence of a Mulberry Tree, Morus notabilis C.K. Schneid.</title>
        <authorList>
            <person name="He N."/>
            <person name="Zhao S."/>
        </authorList>
    </citation>
    <scope>NUCLEOTIDE SEQUENCE</scope>
</reference>
<dbReference type="EMBL" id="KE346353">
    <property type="protein sequence ID" value="EXC34981.1"/>
    <property type="molecule type" value="Genomic_DNA"/>
</dbReference>
<evidence type="ECO:0000313" key="2">
    <source>
        <dbReference type="Proteomes" id="UP000030645"/>
    </source>
</evidence>
<gene>
    <name evidence="1" type="ORF">L484_014708</name>
</gene>
<organism evidence="1 2">
    <name type="scientific">Morus notabilis</name>
    <dbReference type="NCBI Taxonomy" id="981085"/>
    <lineage>
        <taxon>Eukaryota</taxon>
        <taxon>Viridiplantae</taxon>
        <taxon>Streptophyta</taxon>
        <taxon>Embryophyta</taxon>
        <taxon>Tracheophyta</taxon>
        <taxon>Spermatophyta</taxon>
        <taxon>Magnoliopsida</taxon>
        <taxon>eudicotyledons</taxon>
        <taxon>Gunneridae</taxon>
        <taxon>Pentapetalae</taxon>
        <taxon>rosids</taxon>
        <taxon>fabids</taxon>
        <taxon>Rosales</taxon>
        <taxon>Moraceae</taxon>
        <taxon>Moreae</taxon>
        <taxon>Morus</taxon>
    </lineage>
</organism>
<sequence>MPRKSDSYCLLVALVKNHGVFLDWSLSEMQEMAEMMAARTWRSLSVVEIDLETYRAAAVLLPQDSSHVANGREPSPMVGSPRGVSDLVRWAECCTSV</sequence>
<proteinExistence type="predicted"/>
<name>W9SC00_9ROSA</name>
<evidence type="ECO:0000313" key="1">
    <source>
        <dbReference type="EMBL" id="EXC34981.1"/>
    </source>
</evidence>
<keyword evidence="2" id="KW-1185">Reference proteome</keyword>
<dbReference type="AlphaFoldDB" id="W9SC00"/>
<dbReference type="Proteomes" id="UP000030645">
    <property type="component" value="Unassembled WGS sequence"/>
</dbReference>